<evidence type="ECO:0000313" key="3">
    <source>
        <dbReference type="RefSeq" id="XP_013386284.1"/>
    </source>
</evidence>
<dbReference type="AlphaFoldDB" id="A0A1S3HJH7"/>
<reference evidence="3 4" key="1">
    <citation type="submission" date="2025-04" db="UniProtKB">
        <authorList>
            <consortium name="RefSeq"/>
        </authorList>
    </citation>
    <scope>IDENTIFICATION</scope>
    <source>
        <tissue evidence="3 4">Gonads</tissue>
    </source>
</reference>
<keyword evidence="3 4" id="KW-0482">Metalloprotease</keyword>
<gene>
    <name evidence="3 4" type="primary">LOC106155818</name>
</gene>
<dbReference type="RefSeq" id="XP_013386284.1">
    <property type="nucleotide sequence ID" value="XM_013530830.1"/>
</dbReference>
<organism evidence="2 4">
    <name type="scientific">Lingula anatina</name>
    <name type="common">Brachiopod</name>
    <name type="synonym">Lingula unguis</name>
    <dbReference type="NCBI Taxonomy" id="7574"/>
    <lineage>
        <taxon>Eukaryota</taxon>
        <taxon>Metazoa</taxon>
        <taxon>Spiralia</taxon>
        <taxon>Lophotrochozoa</taxon>
        <taxon>Brachiopoda</taxon>
        <taxon>Linguliformea</taxon>
        <taxon>Lingulata</taxon>
        <taxon>Lingulida</taxon>
        <taxon>Linguloidea</taxon>
        <taxon>Lingulidae</taxon>
        <taxon>Lingula</taxon>
    </lineage>
</organism>
<dbReference type="GO" id="GO:0008237">
    <property type="term" value="F:metallopeptidase activity"/>
    <property type="evidence" value="ECO:0007669"/>
    <property type="project" value="UniProtKB-KW"/>
</dbReference>
<feature type="compositionally biased region" description="Low complexity" evidence="1">
    <location>
        <begin position="424"/>
        <end position="444"/>
    </location>
</feature>
<dbReference type="Pfam" id="PF12044">
    <property type="entry name" value="Metallopep"/>
    <property type="match status" value="1"/>
</dbReference>
<keyword evidence="3 4" id="KW-0378">Hydrolase</keyword>
<name>A0A1S3HJH7_LINAN</name>
<dbReference type="InterPro" id="IPR021917">
    <property type="entry name" value="Unchr_Zn-peptidase-like"/>
</dbReference>
<dbReference type="GeneID" id="106155818"/>
<evidence type="ECO:0000313" key="4">
    <source>
        <dbReference type="RefSeq" id="XP_013386285.1"/>
    </source>
</evidence>
<feature type="region of interest" description="Disordered" evidence="1">
    <location>
        <begin position="423"/>
        <end position="466"/>
    </location>
</feature>
<feature type="compositionally biased region" description="Polar residues" evidence="1">
    <location>
        <begin position="451"/>
        <end position="463"/>
    </location>
</feature>
<accession>A0A1S3HJH7</accession>
<keyword evidence="2" id="KW-1185">Reference proteome</keyword>
<dbReference type="PANTHER" id="PTHR21054:SF2">
    <property type="entry name" value="MIP04191P"/>
    <property type="match status" value="1"/>
</dbReference>
<dbReference type="InterPro" id="IPR053002">
    <property type="entry name" value="Metalloproteinase_M10B"/>
</dbReference>
<sequence>MPIRVCNLTDGESISYALPLLIGEVQQEQPHIADTSIDVWNETTQGKVISWPVLGGQFKALVQLQEGINKIKFKSCTNQDTLSYTLIYKCPNFAKFVRPIYIRCCDDNGCFQGPQGEDNSPESAQKRIVLGAQLIQTFTAEKLYEHSLGRRTFQLETDSKGQVVCHVVTTSLTLREAQSKEGGELWQHFAKELMTTDFPNKENCKWYAFMSFTRYNPPRDGSIPKTHAEVLEHTRGHCALGGGGLALFGTGNLHTWAESLDQVVSHFTDSRKIDRTLLMDDSAYRGFYWANYATGLGASLHELGHTFDLAHTNTGIMGRGFDDLNKVFTLRGARPVPQITFSDNKNAQTIFETQATASRPKESPSVVHIEAQFRPLHVTQVVKIQNYDGTVNSQVVADQSAALHNTQKDLRATIKQLQLSRENSIASKSSGTGSNSSSTVTTPTAAHPAQLPSSNTGSGNSVPHEQPLIKFADDGAHWFRSSAVLLCYHRWLNHTSPNDLVAAPVFMDGTLKAEPGFRLIELRSVPDGVVFHHWEFLSEAPPKEFKLHKDELEILHKEGEEVTVVAEDSCGNILKKKFAISELPA</sequence>
<dbReference type="Proteomes" id="UP000085678">
    <property type="component" value="Unplaced"/>
</dbReference>
<keyword evidence="3 4" id="KW-0645">Protease</keyword>
<evidence type="ECO:0000256" key="1">
    <source>
        <dbReference type="SAM" id="MobiDB-lite"/>
    </source>
</evidence>
<dbReference type="RefSeq" id="XP_013386285.1">
    <property type="nucleotide sequence ID" value="XM_013530831.1"/>
</dbReference>
<dbReference type="KEGG" id="lak:106155818"/>
<dbReference type="OrthoDB" id="74460at2759"/>
<evidence type="ECO:0000313" key="2">
    <source>
        <dbReference type="Proteomes" id="UP000085678"/>
    </source>
</evidence>
<proteinExistence type="predicted"/>
<dbReference type="PANTHER" id="PTHR21054">
    <property type="entry name" value="ZINC METALLOPROTEINASE-RELATED"/>
    <property type="match status" value="1"/>
</dbReference>
<protein>
    <submittedName>
        <fullName evidence="3 4">Zinc metalloproteinase C607.06c</fullName>
    </submittedName>
</protein>